<dbReference type="InterPro" id="IPR043128">
    <property type="entry name" value="Rev_trsase/Diguanyl_cyclase"/>
</dbReference>
<proteinExistence type="predicted"/>
<dbReference type="Pfam" id="PF00078">
    <property type="entry name" value="RVT_1"/>
    <property type="match status" value="1"/>
</dbReference>
<sequence length="242" mass="27596">MTYVNNDQAEEVSDPNGYFLPHHPVFRESASTPIRVVFNGSFGYEALNELLWKGNAQGLDVFDHLIRFRKGKFAVTADLSKAFLQIMIHPDDRKFLKFLWRSSDNELKIYQMKVLPFGLVSSPAILTSVTKKLLCEEKLNEISKSIYMDDVIWTADTEIEVVTMINDVKKCFNSAGFHMHKIHSNSKLLTSNAESDCNIQTKVLGTIWNTNDDNISNVIPAIQPIRTKRDLLSTIGKFFDPY</sequence>
<name>A0A1Y3BI36_EURMA</name>
<dbReference type="OrthoDB" id="6513136at2759"/>
<evidence type="ECO:0000259" key="1">
    <source>
        <dbReference type="PROSITE" id="PS50878"/>
    </source>
</evidence>
<dbReference type="InterPro" id="IPR000477">
    <property type="entry name" value="RT_dom"/>
</dbReference>
<dbReference type="SUPFAM" id="SSF56672">
    <property type="entry name" value="DNA/RNA polymerases"/>
    <property type="match status" value="1"/>
</dbReference>
<protein>
    <recommendedName>
        <fullName evidence="1">Reverse transcriptase domain-containing protein</fullName>
    </recommendedName>
</protein>
<dbReference type="Gene3D" id="3.30.70.270">
    <property type="match status" value="1"/>
</dbReference>
<dbReference type="PROSITE" id="PS50878">
    <property type="entry name" value="RT_POL"/>
    <property type="match status" value="1"/>
</dbReference>
<organism evidence="2 3">
    <name type="scientific">Euroglyphus maynei</name>
    <name type="common">Mayne's house dust mite</name>
    <dbReference type="NCBI Taxonomy" id="6958"/>
    <lineage>
        <taxon>Eukaryota</taxon>
        <taxon>Metazoa</taxon>
        <taxon>Ecdysozoa</taxon>
        <taxon>Arthropoda</taxon>
        <taxon>Chelicerata</taxon>
        <taxon>Arachnida</taxon>
        <taxon>Acari</taxon>
        <taxon>Acariformes</taxon>
        <taxon>Sarcoptiformes</taxon>
        <taxon>Astigmata</taxon>
        <taxon>Psoroptidia</taxon>
        <taxon>Analgoidea</taxon>
        <taxon>Pyroglyphidae</taxon>
        <taxon>Pyroglyphinae</taxon>
        <taxon>Euroglyphus</taxon>
    </lineage>
</organism>
<dbReference type="PANTHER" id="PTHR47331">
    <property type="entry name" value="PHD-TYPE DOMAIN-CONTAINING PROTEIN"/>
    <property type="match status" value="1"/>
</dbReference>
<feature type="non-terminal residue" evidence="2">
    <location>
        <position position="242"/>
    </location>
</feature>
<evidence type="ECO:0000313" key="2">
    <source>
        <dbReference type="EMBL" id="OTF80610.1"/>
    </source>
</evidence>
<feature type="domain" description="Reverse transcriptase" evidence="1">
    <location>
        <begin position="1"/>
        <end position="208"/>
    </location>
</feature>
<dbReference type="EMBL" id="MUJZ01017413">
    <property type="protein sequence ID" value="OTF80610.1"/>
    <property type="molecule type" value="Genomic_DNA"/>
</dbReference>
<dbReference type="Proteomes" id="UP000194236">
    <property type="component" value="Unassembled WGS sequence"/>
</dbReference>
<keyword evidence="3" id="KW-1185">Reference proteome</keyword>
<accession>A0A1Y3BI36</accession>
<reference evidence="2 3" key="1">
    <citation type="submission" date="2017-03" db="EMBL/GenBank/DDBJ databases">
        <title>Genome Survey of Euroglyphus maynei.</title>
        <authorList>
            <person name="Arlian L.G."/>
            <person name="Morgan M.S."/>
            <person name="Rider S.D."/>
        </authorList>
    </citation>
    <scope>NUCLEOTIDE SEQUENCE [LARGE SCALE GENOMIC DNA]</scope>
    <source>
        <strain evidence="2">Arlian Lab</strain>
        <tissue evidence="2">Whole body</tissue>
    </source>
</reference>
<dbReference type="GO" id="GO:0071897">
    <property type="term" value="P:DNA biosynthetic process"/>
    <property type="evidence" value="ECO:0007669"/>
    <property type="project" value="UniProtKB-ARBA"/>
</dbReference>
<dbReference type="InterPro" id="IPR043502">
    <property type="entry name" value="DNA/RNA_pol_sf"/>
</dbReference>
<dbReference type="PANTHER" id="PTHR47331:SF1">
    <property type="entry name" value="GAG-LIKE PROTEIN"/>
    <property type="match status" value="1"/>
</dbReference>
<comment type="caution">
    <text evidence="2">The sequence shown here is derived from an EMBL/GenBank/DDBJ whole genome shotgun (WGS) entry which is preliminary data.</text>
</comment>
<gene>
    <name evidence="2" type="ORF">BLA29_010237</name>
</gene>
<evidence type="ECO:0000313" key="3">
    <source>
        <dbReference type="Proteomes" id="UP000194236"/>
    </source>
</evidence>
<dbReference type="AlphaFoldDB" id="A0A1Y3BI36"/>